<evidence type="ECO:0000259" key="5">
    <source>
        <dbReference type="Pfam" id="PF06978"/>
    </source>
</evidence>
<reference evidence="8" key="1">
    <citation type="submission" date="2015-04" db="UniProtKB">
        <authorList>
            <consortium name="EnsemblPlants"/>
        </authorList>
    </citation>
    <scope>IDENTIFICATION</scope>
</reference>
<dbReference type="GO" id="GO:0001682">
    <property type="term" value="P:tRNA 5'-leader removal"/>
    <property type="evidence" value="ECO:0007669"/>
    <property type="project" value="InterPro"/>
</dbReference>
<dbReference type="Proteomes" id="UP000026961">
    <property type="component" value="Chromosome 11"/>
</dbReference>
<dbReference type="Gramene" id="OGLUM11G21960.2">
    <property type="protein sequence ID" value="OGLUM11G21960.2"/>
    <property type="gene ID" value="OGLUM11G21960"/>
</dbReference>
<keyword evidence="2" id="KW-0819">tRNA processing</keyword>
<evidence type="ECO:0000256" key="4">
    <source>
        <dbReference type="SAM" id="MobiDB-lite"/>
    </source>
</evidence>
<dbReference type="eggNOG" id="KOG3322">
    <property type="taxonomic scope" value="Eukaryota"/>
</dbReference>
<dbReference type="InterPro" id="IPR055079">
    <property type="entry name" value="POP1_C"/>
</dbReference>
<dbReference type="GO" id="GO:0005655">
    <property type="term" value="C:nucleolar ribonuclease P complex"/>
    <property type="evidence" value="ECO:0007669"/>
    <property type="project" value="InterPro"/>
</dbReference>
<evidence type="ECO:0000313" key="9">
    <source>
        <dbReference type="Proteomes" id="UP000026961"/>
    </source>
</evidence>
<evidence type="ECO:0000259" key="7">
    <source>
        <dbReference type="Pfam" id="PF22770"/>
    </source>
</evidence>
<dbReference type="PANTHER" id="PTHR22731">
    <property type="entry name" value="RIBONUCLEASES P/MRP PROTEIN SUBUNIT POP1"/>
    <property type="match status" value="1"/>
</dbReference>
<proteinExistence type="predicted"/>
<dbReference type="GO" id="GO:0000172">
    <property type="term" value="C:ribonuclease MRP complex"/>
    <property type="evidence" value="ECO:0007669"/>
    <property type="project" value="InterPro"/>
</dbReference>
<evidence type="ECO:0000256" key="1">
    <source>
        <dbReference type="ARBA" id="ARBA00004123"/>
    </source>
</evidence>
<dbReference type="InterPro" id="IPR012590">
    <property type="entry name" value="POPLD_dom"/>
</dbReference>
<feature type="domain" description="POP1 C-terminal" evidence="7">
    <location>
        <begin position="695"/>
        <end position="847"/>
    </location>
</feature>
<comment type="subcellular location">
    <subcellularLocation>
        <location evidence="1">Nucleus</location>
    </subcellularLocation>
</comment>
<feature type="compositionally biased region" description="Basic residues" evidence="4">
    <location>
        <begin position="44"/>
        <end position="63"/>
    </location>
</feature>
<dbReference type="STRING" id="40148.A0A0E0BM52"/>
<dbReference type="HOGENOM" id="CLU_248960_0_0_1"/>
<dbReference type="EnsemblPlants" id="OGLUM11G21960.2">
    <property type="protein sequence ID" value="OGLUM11G21960.2"/>
    <property type="gene ID" value="OGLUM11G21960"/>
</dbReference>
<feature type="region of interest" description="Disordered" evidence="4">
    <location>
        <begin position="25"/>
        <end position="103"/>
    </location>
</feature>
<dbReference type="InterPro" id="IPR039182">
    <property type="entry name" value="Pop1"/>
</dbReference>
<feature type="domain" description="POP1 C-terminal" evidence="7">
    <location>
        <begin position="1398"/>
        <end position="1483"/>
    </location>
</feature>
<keyword evidence="9" id="KW-1185">Reference proteome</keyword>
<organism evidence="8">
    <name type="scientific">Oryza glumipatula</name>
    <dbReference type="NCBI Taxonomy" id="40148"/>
    <lineage>
        <taxon>Eukaryota</taxon>
        <taxon>Viridiplantae</taxon>
        <taxon>Streptophyta</taxon>
        <taxon>Embryophyta</taxon>
        <taxon>Tracheophyta</taxon>
        <taxon>Spermatophyta</taxon>
        <taxon>Magnoliopsida</taxon>
        <taxon>Liliopsida</taxon>
        <taxon>Poales</taxon>
        <taxon>Poaceae</taxon>
        <taxon>BOP clade</taxon>
        <taxon>Oryzoideae</taxon>
        <taxon>Oryzeae</taxon>
        <taxon>Oryzinae</taxon>
        <taxon>Oryza</taxon>
    </lineage>
</organism>
<dbReference type="InterPro" id="IPR009723">
    <property type="entry name" value="Pop1_N"/>
</dbReference>
<dbReference type="PANTHER" id="PTHR22731:SF3">
    <property type="entry name" value="RIBONUCLEASES P_MRP PROTEIN SUBUNIT POP1"/>
    <property type="match status" value="1"/>
</dbReference>
<keyword evidence="3" id="KW-0539">Nucleus</keyword>
<protein>
    <submittedName>
        <fullName evidence="8">Uncharacterized protein</fullName>
    </submittedName>
</protein>
<accession>A0A0E0BM52</accession>
<sequence>MAGVPPPPRQLDVRRFAAARAGELRSLHESVSSRLGARFTQPRSARRRTTGHLPSNKRRRRRSRDAEAADGPVEEEEEGRPSRRVRRRRELAGNPAEGFSAAGDGARRLRTHLWHAKRFSMERRWGFVLPIGAHGRGRGSRTVLKWLKNGTVVHDASYFTPVELDGPEDSLLSIARMVLHPSPQDKTPGLKHLHGQVMRGVCYENAMLCRVGCPHLEIVGPVTYMWRPFLREGDELETEDVDLSDSQIRSDERNSLRRQLWIWIHPSALSEGLETLRAACQQQMQESGDTISCCPLEGKMARLEVMGSNAMQSLKSILNPVSNPSISTKLVNKNSVTTSTDPLDSSTVSHLLKRSVFDNADILQSGAILSMIVRDPRDNSVEGTDSSKTVSLDQNNQLMEEYQVPNADEAPSQIGNILSSIWLNPGNHDLALSDCRELWDSSLKINPPVDEKILCMEKHHRRMKFFCLDSGNDQGQTSQEKDSIGRSCPVILLKHAKGSLLSVGWSVILPLSWVKPFWFYLVSHGAHAIGLRERRWIASKLKMPCFPYDYPDSKAYSLFMAEEAAFLDKATNCRPSSMRPPRVPVPPLWHCVIASFRKGDGILSHLEGDDLKSVATVLSESIPVNSNSGGAESSPTSAPTSFQLLVPRTIQVLRQYVKIFDEKYLNSSDMETVTDKSSLVSGDNVKMRCSMNGLCLVRVLIRAFKEGSFEEGAVICAPLSSDLSAWNCKIRSEEEEEECLEKWELQLPQSHVSSYFSWLDPSTSNLQLSNGDSTRKAFRWPIGFVTTGFVHGSSGQDAVAVAFCEAKLLAVLRRQQWTHESLKRKDICVLVRNARSAAYRRALATIVLEQQEDDLQGRGSRTVLKWLKNGTVVHDASYFTPVELDDPEDSLLSIVRMVLNPSPQDKTPGLKHLHGQVMRGVCYENAMLCRVGCPHLEIVGPVTYMWRPFLREGGELETEDVDLSNSQIRSDVRNSLRRQLWIWIHPAALSEGLETLRAACQHQMQESGDTISCCSLEGKMARLEVMGSNALQSLKSILNTVSNPSISTKLVNKNNVTISTDPLDSSTGSHLSKGSVFDNADILQSGAILSMIVRDPRDNSVEGTDSSKAVSLDKNNQLMEEYQVPNADETPSEIGNILSSIWLNPGNHDSALSDCRELWDSSLKINPPVDEKILCMEKHHRRIKFFCLDSGNDQGQTSQEKDSISRSCPFKMPCFPYDYPDSKAYSLFMAEEAAAFDKATNCRPSAMRPPRVPVPPLWHCIIANFLKGDGIVSILEVDDLKSVATALSESLPVNSNSGDAESSPIDAPTSFQLLVPRTIHMLRHHVKEFHEKYLSSSVMEAVTDKSSLVSGANVKTGCSVNRLCLVRVLIRAFKEGSFEEGAVVCAPLPSDLSAWNRKTSNLQLSNGDSTRKAFRWPIGFVTMGFVHGSSGQDAVAVAFCEAKLLAVLRRQQWTHESLKRKDICVLVRNARSAAYRRALATIVLEQQEDDLKIFYKTITILFMFEE</sequence>
<dbReference type="Pfam" id="PF08170">
    <property type="entry name" value="POPLD"/>
    <property type="match status" value="1"/>
</dbReference>
<evidence type="ECO:0000256" key="3">
    <source>
        <dbReference type="ARBA" id="ARBA00023242"/>
    </source>
</evidence>
<feature type="domain" description="POPLD" evidence="6">
    <location>
        <begin position="504"/>
        <end position="580"/>
    </location>
</feature>
<feature type="domain" description="Pop1 N-terminal" evidence="5">
    <location>
        <begin position="109"/>
        <end position="166"/>
    </location>
</feature>
<dbReference type="Pfam" id="PF22770">
    <property type="entry name" value="POP1_C"/>
    <property type="match status" value="2"/>
</dbReference>
<dbReference type="Pfam" id="PF06978">
    <property type="entry name" value="POP1_N"/>
    <property type="match status" value="1"/>
</dbReference>
<reference evidence="8" key="2">
    <citation type="submission" date="2018-05" db="EMBL/GenBank/DDBJ databases">
        <title>OgluRS3 (Oryza glumaepatula Reference Sequence Version 3).</title>
        <authorList>
            <person name="Zhang J."/>
            <person name="Kudrna D."/>
            <person name="Lee S."/>
            <person name="Talag J."/>
            <person name="Welchert J."/>
            <person name="Wing R.A."/>
        </authorList>
    </citation>
    <scope>NUCLEOTIDE SEQUENCE [LARGE SCALE GENOMIC DNA]</scope>
</reference>
<name>A0A0E0BM52_9ORYZ</name>
<evidence type="ECO:0000256" key="2">
    <source>
        <dbReference type="ARBA" id="ARBA00022694"/>
    </source>
</evidence>
<evidence type="ECO:0000259" key="6">
    <source>
        <dbReference type="Pfam" id="PF08170"/>
    </source>
</evidence>
<evidence type="ECO:0000313" key="8">
    <source>
        <dbReference type="EnsemblPlants" id="OGLUM11G21960.2"/>
    </source>
</evidence>